<dbReference type="EMBL" id="BGZK01000005">
    <property type="protein sequence ID" value="GBP00474.1"/>
    <property type="molecule type" value="Genomic_DNA"/>
</dbReference>
<dbReference type="Pfam" id="PF14529">
    <property type="entry name" value="Exo_endo_phos_2"/>
    <property type="match status" value="1"/>
</dbReference>
<proteinExistence type="predicted"/>
<dbReference type="AlphaFoldDB" id="A0A4C1SEK7"/>
<evidence type="ECO:0000313" key="3">
    <source>
        <dbReference type="Proteomes" id="UP000299102"/>
    </source>
</evidence>
<gene>
    <name evidence="2" type="ORF">EVAR_1007_1</name>
</gene>
<dbReference type="SUPFAM" id="SSF56219">
    <property type="entry name" value="DNase I-like"/>
    <property type="match status" value="1"/>
</dbReference>
<dbReference type="Gene3D" id="3.60.10.10">
    <property type="entry name" value="Endonuclease/exonuclease/phosphatase"/>
    <property type="match status" value="1"/>
</dbReference>
<accession>A0A4C1SEK7</accession>
<dbReference type="Proteomes" id="UP000299102">
    <property type="component" value="Unassembled WGS sequence"/>
</dbReference>
<feature type="domain" description="Endonuclease/exonuclease/phosphatase" evidence="1">
    <location>
        <begin position="84"/>
        <end position="196"/>
    </location>
</feature>
<reference evidence="2 3" key="1">
    <citation type="journal article" date="2019" name="Commun. Biol.">
        <title>The bagworm genome reveals a unique fibroin gene that provides high tensile strength.</title>
        <authorList>
            <person name="Kono N."/>
            <person name="Nakamura H."/>
            <person name="Ohtoshi R."/>
            <person name="Tomita M."/>
            <person name="Numata K."/>
            <person name="Arakawa K."/>
        </authorList>
    </citation>
    <scope>NUCLEOTIDE SEQUENCE [LARGE SCALE GENOMIC DNA]</scope>
</reference>
<comment type="caution">
    <text evidence="2">The sequence shown here is derived from an EMBL/GenBank/DDBJ whole genome shotgun (WGS) entry which is preliminary data.</text>
</comment>
<name>A0A4C1SEK7_EUMVA</name>
<dbReference type="InterPro" id="IPR036691">
    <property type="entry name" value="Endo/exonu/phosph_ase_sf"/>
</dbReference>
<evidence type="ECO:0000313" key="2">
    <source>
        <dbReference type="EMBL" id="GBP00474.1"/>
    </source>
</evidence>
<evidence type="ECO:0000259" key="1">
    <source>
        <dbReference type="Pfam" id="PF14529"/>
    </source>
</evidence>
<sequence length="201" mass="22776">MASTVKQEQVNLGRSVATRELPDTDRCMGLDQVLVQKQYTRVPFLLQNGLESKAGVMLAKEDKRTIAVLLRLSGPVHISSVDVYMVSSYFQYRVEIDLHLDYLERVLKVLHGQQILIRVDCNAHSPLWFCKQSQYIGCGTKVEHRTHRMESCICGHGLIIHNTEGQPTTFSGPGGESNIDLTLITRIVTITEWQVQVHQFQ</sequence>
<dbReference type="OrthoDB" id="7382669at2759"/>
<keyword evidence="3" id="KW-1185">Reference proteome</keyword>
<dbReference type="GO" id="GO:0003824">
    <property type="term" value="F:catalytic activity"/>
    <property type="evidence" value="ECO:0007669"/>
    <property type="project" value="InterPro"/>
</dbReference>
<protein>
    <submittedName>
        <fullName evidence="2">Retrovirus-related Pol polyprotein from type-1 retrotransposable element R1</fullName>
    </submittedName>
</protein>
<organism evidence="2 3">
    <name type="scientific">Eumeta variegata</name>
    <name type="common">Bagworm moth</name>
    <name type="synonym">Eumeta japonica</name>
    <dbReference type="NCBI Taxonomy" id="151549"/>
    <lineage>
        <taxon>Eukaryota</taxon>
        <taxon>Metazoa</taxon>
        <taxon>Ecdysozoa</taxon>
        <taxon>Arthropoda</taxon>
        <taxon>Hexapoda</taxon>
        <taxon>Insecta</taxon>
        <taxon>Pterygota</taxon>
        <taxon>Neoptera</taxon>
        <taxon>Endopterygota</taxon>
        <taxon>Lepidoptera</taxon>
        <taxon>Glossata</taxon>
        <taxon>Ditrysia</taxon>
        <taxon>Tineoidea</taxon>
        <taxon>Psychidae</taxon>
        <taxon>Oiketicinae</taxon>
        <taxon>Eumeta</taxon>
    </lineage>
</organism>
<dbReference type="InterPro" id="IPR005135">
    <property type="entry name" value="Endo/exonuclease/phosphatase"/>
</dbReference>